<dbReference type="GO" id="GO:0020037">
    <property type="term" value="F:heme binding"/>
    <property type="evidence" value="ECO:0007669"/>
    <property type="project" value="InterPro"/>
</dbReference>
<evidence type="ECO:0000313" key="4">
    <source>
        <dbReference type="EMBL" id="OHU94602.1"/>
    </source>
</evidence>
<dbReference type="Pfam" id="PF07361">
    <property type="entry name" value="Cytochrom_B562"/>
    <property type="match status" value="1"/>
</dbReference>
<dbReference type="AlphaFoldDB" id="A0A1S1N7H5"/>
<dbReference type="EMBL" id="MNAN01000034">
    <property type="protein sequence ID" value="OHU94602.1"/>
    <property type="molecule type" value="Genomic_DNA"/>
</dbReference>
<dbReference type="OrthoDB" id="6119894at2"/>
<dbReference type="Gene3D" id="1.20.120.10">
    <property type="entry name" value="Cytochrome c/b562"/>
    <property type="match status" value="1"/>
</dbReference>
<protein>
    <recommendedName>
        <fullName evidence="6">Cytochrome b562 family protein</fullName>
    </recommendedName>
</protein>
<evidence type="ECO:0000256" key="1">
    <source>
        <dbReference type="ARBA" id="ARBA00005523"/>
    </source>
</evidence>
<dbReference type="GO" id="GO:0009055">
    <property type="term" value="F:electron transfer activity"/>
    <property type="evidence" value="ECO:0007669"/>
    <property type="project" value="InterPro"/>
</dbReference>
<organism evidence="4 5">
    <name type="scientific">Pseudoalteromonas byunsanensis</name>
    <dbReference type="NCBI Taxonomy" id="327939"/>
    <lineage>
        <taxon>Bacteria</taxon>
        <taxon>Pseudomonadati</taxon>
        <taxon>Pseudomonadota</taxon>
        <taxon>Gammaproteobacteria</taxon>
        <taxon>Alteromonadales</taxon>
        <taxon>Pseudoalteromonadaceae</taxon>
        <taxon>Pseudoalteromonas</taxon>
    </lineage>
</organism>
<keyword evidence="5" id="KW-1185">Reference proteome</keyword>
<dbReference type="STRING" id="327939.BIW53_15145"/>
<dbReference type="GO" id="GO:0005506">
    <property type="term" value="F:iron ion binding"/>
    <property type="evidence" value="ECO:0007669"/>
    <property type="project" value="InterPro"/>
</dbReference>
<dbReference type="InterPro" id="IPR010980">
    <property type="entry name" value="Cyt_c/b562"/>
</dbReference>
<dbReference type="GO" id="GO:0022900">
    <property type="term" value="P:electron transport chain"/>
    <property type="evidence" value="ECO:0007669"/>
    <property type="project" value="InterPro"/>
</dbReference>
<name>A0A1S1N7H5_9GAMM</name>
<keyword evidence="2 3" id="KW-0732">Signal</keyword>
<evidence type="ECO:0000256" key="3">
    <source>
        <dbReference type="SAM" id="SignalP"/>
    </source>
</evidence>
<dbReference type="InterPro" id="IPR009155">
    <property type="entry name" value="Cyt_b562"/>
</dbReference>
<feature type="chain" id="PRO_5010320180" description="Cytochrome b562 family protein" evidence="3">
    <location>
        <begin position="18"/>
        <end position="130"/>
    </location>
</feature>
<dbReference type="GO" id="GO:0042597">
    <property type="term" value="C:periplasmic space"/>
    <property type="evidence" value="ECO:0007669"/>
    <property type="project" value="InterPro"/>
</dbReference>
<feature type="signal peptide" evidence="3">
    <location>
        <begin position="1"/>
        <end position="17"/>
    </location>
</feature>
<evidence type="ECO:0000313" key="5">
    <source>
        <dbReference type="Proteomes" id="UP000180253"/>
    </source>
</evidence>
<reference evidence="4 5" key="1">
    <citation type="submission" date="2016-10" db="EMBL/GenBank/DDBJ databases">
        <title>Pseudoalteromonas amylolytica sp. nov., isolated from the surface seawater.</title>
        <authorList>
            <person name="Wu Y.-H."/>
            <person name="Cheng H."/>
            <person name="Jin X.-B."/>
            <person name="Wang C.-S."/>
            <person name="Xu X.-W."/>
        </authorList>
    </citation>
    <scope>NUCLEOTIDE SEQUENCE [LARGE SCALE GENOMIC DNA]</scope>
    <source>
        <strain evidence="4 5">JCM 12483</strain>
    </source>
</reference>
<gene>
    <name evidence="4" type="ORF">BIW53_15145</name>
</gene>
<evidence type="ECO:0000256" key="2">
    <source>
        <dbReference type="ARBA" id="ARBA00022729"/>
    </source>
</evidence>
<comment type="similarity">
    <text evidence="1">Belongs to the cytochrome b562 family.</text>
</comment>
<accession>A0A1S1N7H5</accession>
<sequence>MPKTLLFALFFMSISLAAKQSSDLEVTMKNMGLAYKNAMKSDSQQQLLESIAAFREHLSVSQQHSFDTKLQEESSLGLNRVANVLESSEKLAKSGRLEEAKEQLKKIDELRKQYHKLHEPPSFWDLLFGK</sequence>
<dbReference type="Proteomes" id="UP000180253">
    <property type="component" value="Unassembled WGS sequence"/>
</dbReference>
<proteinExistence type="inferred from homology"/>
<dbReference type="SUPFAM" id="SSF47175">
    <property type="entry name" value="Cytochromes"/>
    <property type="match status" value="1"/>
</dbReference>
<evidence type="ECO:0008006" key="6">
    <source>
        <dbReference type="Google" id="ProtNLM"/>
    </source>
</evidence>
<comment type="caution">
    <text evidence="4">The sequence shown here is derived from an EMBL/GenBank/DDBJ whole genome shotgun (WGS) entry which is preliminary data.</text>
</comment>